<reference evidence="2 3" key="1">
    <citation type="submission" date="2016-10" db="EMBL/GenBank/DDBJ databases">
        <authorList>
            <person name="Varghese N."/>
            <person name="Submissions S."/>
        </authorList>
    </citation>
    <scope>NUCLEOTIDE SEQUENCE [LARGE SCALE GENOMIC DNA]</scope>
    <source>
        <strain evidence="2 3">DSM 13796</strain>
    </source>
</reference>
<dbReference type="RefSeq" id="WP_061804231.1">
    <property type="nucleotide sequence ID" value="NZ_FOXX01000004.1"/>
</dbReference>
<keyword evidence="3" id="KW-1185">Reference proteome</keyword>
<feature type="transmembrane region" description="Helical" evidence="1">
    <location>
        <begin position="58"/>
        <end position="78"/>
    </location>
</feature>
<accession>A0A1I5ZH96</accession>
<evidence type="ECO:0008006" key="4">
    <source>
        <dbReference type="Google" id="ProtNLM"/>
    </source>
</evidence>
<gene>
    <name evidence="2" type="ORF">SAMN02745910_02082</name>
</gene>
<protein>
    <recommendedName>
        <fullName evidence="4">DUF3147 family protein</fullName>
    </recommendedName>
</protein>
<proteinExistence type="predicted"/>
<keyword evidence="1" id="KW-0472">Membrane</keyword>
<evidence type="ECO:0000313" key="3">
    <source>
        <dbReference type="Proteomes" id="UP000182762"/>
    </source>
</evidence>
<comment type="caution">
    <text evidence="2">The sequence shown here is derived from an EMBL/GenBank/DDBJ whole genome shotgun (WGS) entry which is preliminary data.</text>
</comment>
<feature type="transmembrane region" description="Helical" evidence="1">
    <location>
        <begin position="29"/>
        <end position="46"/>
    </location>
</feature>
<keyword evidence="1" id="KW-0812">Transmembrane</keyword>
<name>A0A1I5ZH96_9BACI</name>
<dbReference type="GeneID" id="93710750"/>
<dbReference type="EMBL" id="FOXX01000004">
    <property type="protein sequence ID" value="SFQ55889.1"/>
    <property type="molecule type" value="Genomic_DNA"/>
</dbReference>
<organism evidence="2 3">
    <name type="scientific">Priestia endophytica DSM 13796</name>
    <dbReference type="NCBI Taxonomy" id="1121089"/>
    <lineage>
        <taxon>Bacteria</taxon>
        <taxon>Bacillati</taxon>
        <taxon>Bacillota</taxon>
        <taxon>Bacilli</taxon>
        <taxon>Bacillales</taxon>
        <taxon>Bacillaceae</taxon>
        <taxon>Priestia</taxon>
    </lineage>
</organism>
<sequence length="112" mass="11955">MFLILKVLVSALIIGIISGIAQISPKYGGIIAALPLVSLLSLFWLSIQGETTTELSKFALGVIWGFPATAVLLIIVAISLKSSFPLIVSVVLGIGGWSVFLLLQEVVMKRIF</sequence>
<keyword evidence="1" id="KW-1133">Transmembrane helix</keyword>
<dbReference type="NCBIfam" id="NF006750">
    <property type="entry name" value="PRK09272.1-3"/>
    <property type="match status" value="1"/>
</dbReference>
<feature type="transmembrane region" description="Helical" evidence="1">
    <location>
        <begin position="84"/>
        <end position="103"/>
    </location>
</feature>
<evidence type="ECO:0000313" key="2">
    <source>
        <dbReference type="EMBL" id="SFQ55889.1"/>
    </source>
</evidence>
<dbReference type="Proteomes" id="UP000182762">
    <property type="component" value="Unassembled WGS sequence"/>
</dbReference>
<evidence type="ECO:0000256" key="1">
    <source>
        <dbReference type="SAM" id="Phobius"/>
    </source>
</evidence>